<proteinExistence type="predicted"/>
<dbReference type="Proteomes" id="UP000294239">
    <property type="component" value="Unassembled WGS sequence"/>
</dbReference>
<reference evidence="1 2" key="1">
    <citation type="submission" date="2019-02" db="EMBL/GenBank/DDBJ databases">
        <title>Current taxonomic status of genus Agrobacterium and description of Agrobacterium cavarae sp. nov. isolated from maize roots.</title>
        <authorList>
            <person name="Flores-Felix J.D."/>
            <person name="Menendez E."/>
            <person name="Ramirez-Bahena M.H."/>
            <person name="Garcia-Fraile P."/>
            <person name="Velazquez E."/>
        </authorList>
    </citation>
    <scope>NUCLEOTIDE SEQUENCE [LARGE SCALE GENOMIC DNA]</scope>
    <source>
        <strain evidence="1 2">RZME10</strain>
    </source>
</reference>
<keyword evidence="2" id="KW-1185">Reference proteome</keyword>
<dbReference type="EMBL" id="SISF01000023">
    <property type="protein sequence ID" value="TBN16848.1"/>
    <property type="molecule type" value="Genomic_DNA"/>
</dbReference>
<accession>A0ABY1YBD8</accession>
<evidence type="ECO:0000313" key="1">
    <source>
        <dbReference type="EMBL" id="TBN16848.1"/>
    </source>
</evidence>
<organism evidence="1 2">
    <name type="scientific">Agrobacterium cavarae</name>
    <dbReference type="NCBI Taxonomy" id="2528239"/>
    <lineage>
        <taxon>Bacteria</taxon>
        <taxon>Pseudomonadati</taxon>
        <taxon>Pseudomonadota</taxon>
        <taxon>Alphaproteobacteria</taxon>
        <taxon>Hyphomicrobiales</taxon>
        <taxon>Rhizobiaceae</taxon>
        <taxon>Rhizobium/Agrobacterium group</taxon>
        <taxon>Agrobacterium</taxon>
    </lineage>
</organism>
<gene>
    <name evidence="1" type="ORF">EYC79_03245</name>
</gene>
<comment type="caution">
    <text evidence="1">The sequence shown here is derived from an EMBL/GenBank/DDBJ whole genome shotgun (WGS) entry which is preliminary data.</text>
</comment>
<evidence type="ECO:0000313" key="2">
    <source>
        <dbReference type="Proteomes" id="UP000294239"/>
    </source>
</evidence>
<sequence>MRTCLRRLGGRQDVSFFGDVADATCDGYRFERRCQSGPRSRL</sequence>
<name>A0ABY1YBD8_9HYPH</name>
<protein>
    <submittedName>
        <fullName evidence="1">Uncharacterized protein</fullName>
    </submittedName>
</protein>